<dbReference type="FunFam" id="3.40.50.300:FF:000541">
    <property type="entry name" value="Immunity related GTPase M"/>
    <property type="match status" value="1"/>
</dbReference>
<dbReference type="InterPro" id="IPR027417">
    <property type="entry name" value="P-loop_NTPase"/>
</dbReference>
<evidence type="ECO:0000256" key="1">
    <source>
        <dbReference type="ARBA" id="ARBA00005429"/>
    </source>
</evidence>
<dbReference type="SUPFAM" id="SSF52540">
    <property type="entry name" value="P-loop containing nucleoside triphosphate hydrolases"/>
    <property type="match status" value="1"/>
</dbReference>
<dbReference type="GO" id="GO:0016020">
    <property type="term" value="C:membrane"/>
    <property type="evidence" value="ECO:0007669"/>
    <property type="project" value="InterPro"/>
</dbReference>
<evidence type="ECO:0000259" key="5">
    <source>
        <dbReference type="PROSITE" id="PS51716"/>
    </source>
</evidence>
<dbReference type="OMA" id="IEADCIR"/>
<dbReference type="Ensembl" id="ENSPMRT00000014625.1">
    <property type="protein sequence ID" value="ENSPMRP00000013689.1"/>
    <property type="gene ID" value="ENSPMRG00000009181.1"/>
</dbReference>
<dbReference type="InterPro" id="IPR030385">
    <property type="entry name" value="G_IRG_dom"/>
</dbReference>
<dbReference type="GO" id="GO:0003924">
    <property type="term" value="F:GTPase activity"/>
    <property type="evidence" value="ECO:0007669"/>
    <property type="project" value="TreeGrafter"/>
</dbReference>
<keyword evidence="4" id="KW-0342">GTP-binding</keyword>
<dbReference type="Pfam" id="PF05049">
    <property type="entry name" value="IIGP"/>
    <property type="match status" value="1"/>
</dbReference>
<dbReference type="Gene3D" id="3.40.50.300">
    <property type="entry name" value="P-loop containing nucleotide triphosphate hydrolases"/>
    <property type="match status" value="1"/>
</dbReference>
<name>A0A670IQ94_PODMU</name>
<dbReference type="GO" id="GO:0005525">
    <property type="term" value="F:GTP binding"/>
    <property type="evidence" value="ECO:0007669"/>
    <property type="project" value="UniProtKB-KW"/>
</dbReference>
<dbReference type="AlphaFoldDB" id="A0A670IQ94"/>
<dbReference type="GeneTree" id="ENSGT00950000183007"/>
<evidence type="ECO:0000313" key="7">
    <source>
        <dbReference type="Proteomes" id="UP000472272"/>
    </source>
</evidence>
<evidence type="ECO:0000256" key="4">
    <source>
        <dbReference type="ARBA" id="ARBA00023134"/>
    </source>
</evidence>
<dbReference type="PANTHER" id="PTHR32341">
    <property type="entry name" value="INTERFERON-INDUCIBLE GTPASE"/>
    <property type="match status" value="1"/>
</dbReference>
<reference evidence="6" key="3">
    <citation type="submission" date="2025-09" db="UniProtKB">
        <authorList>
            <consortium name="Ensembl"/>
        </authorList>
    </citation>
    <scope>IDENTIFICATION</scope>
</reference>
<reference evidence="6 7" key="1">
    <citation type="journal article" date="2019" name="Proc. Natl. Acad. Sci. U.S.A.">
        <title>Regulatory changes in pterin and carotenoid genes underlie balanced color polymorphisms in the wall lizard.</title>
        <authorList>
            <person name="Andrade P."/>
            <person name="Pinho C."/>
            <person name="Perez I de Lanuza G."/>
            <person name="Afonso S."/>
            <person name="Brejcha J."/>
            <person name="Rubin C.J."/>
            <person name="Wallerman O."/>
            <person name="Pereira P."/>
            <person name="Sabatino S.J."/>
            <person name="Bellati A."/>
            <person name="Pellitteri-Rosa D."/>
            <person name="Bosakova Z."/>
            <person name="Bunikis I."/>
            <person name="Carretero M.A."/>
            <person name="Feiner N."/>
            <person name="Marsik P."/>
            <person name="Pauperio F."/>
            <person name="Salvi D."/>
            <person name="Soler L."/>
            <person name="While G.M."/>
            <person name="Uller T."/>
            <person name="Font E."/>
            <person name="Andersson L."/>
            <person name="Carneiro M."/>
        </authorList>
    </citation>
    <scope>NUCLEOTIDE SEQUENCE</scope>
</reference>
<dbReference type="InterPro" id="IPR007743">
    <property type="entry name" value="Immunity-related_GTPase-like"/>
</dbReference>
<keyword evidence="2" id="KW-0547">Nucleotide-binding</keyword>
<dbReference type="PANTHER" id="PTHR32341:SF17">
    <property type="entry name" value="IRG-TYPE G DOMAIN-CONTAINING PROTEIN"/>
    <property type="match status" value="1"/>
</dbReference>
<feature type="domain" description="IRG-type G" evidence="5">
    <location>
        <begin position="84"/>
        <end position="266"/>
    </location>
</feature>
<dbReference type="InterPro" id="IPR051515">
    <property type="entry name" value="IRG"/>
</dbReference>
<proteinExistence type="inferred from homology"/>
<protein>
    <recommendedName>
        <fullName evidence="5">IRG-type G domain-containing protein</fullName>
    </recommendedName>
</protein>
<dbReference type="PROSITE" id="PS51716">
    <property type="entry name" value="G_IRG"/>
    <property type="match status" value="1"/>
</dbReference>
<keyword evidence="3" id="KW-0378">Hydrolase</keyword>
<evidence type="ECO:0000256" key="3">
    <source>
        <dbReference type="ARBA" id="ARBA00022801"/>
    </source>
</evidence>
<organism evidence="6 7">
    <name type="scientific">Podarcis muralis</name>
    <name type="common">Wall lizard</name>
    <name type="synonym">Lacerta muralis</name>
    <dbReference type="NCBI Taxonomy" id="64176"/>
    <lineage>
        <taxon>Eukaryota</taxon>
        <taxon>Metazoa</taxon>
        <taxon>Chordata</taxon>
        <taxon>Craniata</taxon>
        <taxon>Vertebrata</taxon>
        <taxon>Euteleostomi</taxon>
        <taxon>Lepidosauria</taxon>
        <taxon>Squamata</taxon>
        <taxon>Bifurcata</taxon>
        <taxon>Unidentata</taxon>
        <taxon>Episquamata</taxon>
        <taxon>Laterata</taxon>
        <taxon>Lacertibaenia</taxon>
        <taxon>Lacertidae</taxon>
        <taxon>Podarcis</taxon>
    </lineage>
</organism>
<keyword evidence="7" id="KW-1185">Reference proteome</keyword>
<evidence type="ECO:0000256" key="2">
    <source>
        <dbReference type="ARBA" id="ARBA00022741"/>
    </source>
</evidence>
<accession>A0A670IQ94</accession>
<comment type="similarity">
    <text evidence="1">Belongs to the TRAFAC class dynamin-like GTPase superfamily. IRG family.</text>
</comment>
<reference evidence="6" key="2">
    <citation type="submission" date="2025-08" db="UniProtKB">
        <authorList>
            <consortium name="Ensembl"/>
        </authorList>
    </citation>
    <scope>IDENTIFICATION</scope>
</reference>
<sequence length="451" mass="49789">MVSVLLSTYRRSAGSPPVRHVCCSLAGCFALGNWFGKLILSLRHKDTMEIQEMDLREMGSVIQSRVVLEVSSQVQSLLDSLETTKLEIAVTGESGAGKSTFINALLGLSDGDPRAAATGVIETTAVPTSYSHPRLPSVLLWDLPGIGTPCFQAERYLEQVGLERYDFFIIIASERFRENHVRLARAVGSMGKRFYFVRSKVDQDLKASQRRRPACFEEAQVLWAIEADCLRQLRNEGLDSPKVFLVSSFELHRFDFQRLQDTLAEELEGHKRHALLLSFPCVTAAAVEKKKASLRKHIWKKALLACAVSALPGQNLHLNIPMLMKTLHSYRKSFGLDDESLGVLALVASKPRHELTSQVSSALGKDLSENAVHAVLSQAALYGQVAARVVKNKVPLFDNMVAGAISFVGAYYLLHTALDSFAQDAQRVLGRAFGLEDEAQGYPPEPGFIFD</sequence>
<dbReference type="Proteomes" id="UP000472272">
    <property type="component" value="Chromosome 8"/>
</dbReference>
<evidence type="ECO:0000313" key="6">
    <source>
        <dbReference type="Ensembl" id="ENSPMRP00000013689.1"/>
    </source>
</evidence>